<keyword evidence="7" id="KW-1185">Reference proteome</keyword>
<dbReference type="STRING" id="460265.Mnod_2367"/>
<organism evidence="6 7">
    <name type="scientific">Methylobacterium nodulans (strain LMG 21967 / CNCM I-2342 / ORS 2060)</name>
    <dbReference type="NCBI Taxonomy" id="460265"/>
    <lineage>
        <taxon>Bacteria</taxon>
        <taxon>Pseudomonadati</taxon>
        <taxon>Pseudomonadota</taxon>
        <taxon>Alphaproteobacteria</taxon>
        <taxon>Hyphomicrobiales</taxon>
        <taxon>Methylobacteriaceae</taxon>
        <taxon>Methylobacterium</taxon>
    </lineage>
</organism>
<accession>B8IBC7</accession>
<dbReference type="SUPFAM" id="SSF53850">
    <property type="entry name" value="Periplasmic binding protein-like II"/>
    <property type="match status" value="1"/>
</dbReference>
<dbReference type="RefSeq" id="WP_015929022.1">
    <property type="nucleotide sequence ID" value="NC_011894.1"/>
</dbReference>
<dbReference type="SUPFAM" id="SSF46785">
    <property type="entry name" value="Winged helix' DNA-binding domain"/>
    <property type="match status" value="1"/>
</dbReference>
<keyword evidence="2" id="KW-0805">Transcription regulation</keyword>
<dbReference type="InterPro" id="IPR000847">
    <property type="entry name" value="LysR_HTH_N"/>
</dbReference>
<dbReference type="GO" id="GO:0032993">
    <property type="term" value="C:protein-DNA complex"/>
    <property type="evidence" value="ECO:0007669"/>
    <property type="project" value="TreeGrafter"/>
</dbReference>
<feature type="domain" description="HTH lysR-type" evidence="5">
    <location>
        <begin position="1"/>
        <end position="58"/>
    </location>
</feature>
<dbReference type="InterPro" id="IPR005119">
    <property type="entry name" value="LysR_subst-bd"/>
</dbReference>
<dbReference type="OrthoDB" id="9811588at2"/>
<dbReference type="KEGG" id="mno:Mnod_2367"/>
<evidence type="ECO:0000256" key="3">
    <source>
        <dbReference type="ARBA" id="ARBA00023125"/>
    </source>
</evidence>
<dbReference type="Gene3D" id="3.40.190.10">
    <property type="entry name" value="Periplasmic binding protein-like II"/>
    <property type="match status" value="2"/>
</dbReference>
<keyword evidence="3" id="KW-0238">DNA-binding</keyword>
<dbReference type="PANTHER" id="PTHR30346:SF17">
    <property type="entry name" value="LYSR FAMILY TRANSCRIPTIONAL REGULATOR"/>
    <property type="match status" value="1"/>
</dbReference>
<dbReference type="PROSITE" id="PS50931">
    <property type="entry name" value="HTH_LYSR"/>
    <property type="match status" value="1"/>
</dbReference>
<dbReference type="eggNOG" id="COG0583">
    <property type="taxonomic scope" value="Bacteria"/>
</dbReference>
<dbReference type="HOGENOM" id="CLU_039613_6_4_5"/>
<gene>
    <name evidence="6" type="ordered locus">Mnod_2367</name>
</gene>
<dbReference type="InterPro" id="IPR036388">
    <property type="entry name" value="WH-like_DNA-bd_sf"/>
</dbReference>
<dbReference type="Proteomes" id="UP000008207">
    <property type="component" value="Chromosome"/>
</dbReference>
<proteinExistence type="inferred from homology"/>
<dbReference type="InterPro" id="IPR036390">
    <property type="entry name" value="WH_DNA-bd_sf"/>
</dbReference>
<protein>
    <submittedName>
        <fullName evidence="6">Transcriptional regulator, LysR family</fullName>
    </submittedName>
</protein>
<name>B8IBC7_METNO</name>
<keyword evidence="4" id="KW-0804">Transcription</keyword>
<dbReference type="AlphaFoldDB" id="B8IBC7"/>
<evidence type="ECO:0000256" key="4">
    <source>
        <dbReference type="ARBA" id="ARBA00023163"/>
    </source>
</evidence>
<sequence>MEFRHLRYFVAVGREQSFTRAAETLHVAQPALSKQIQQLEDELGMALIERGSRPVRLTEPGRLIFEQAIQILERIDDLRETGRRLRLAERNRFRVGFVASTLYGRLPEIIRGYRLKRPDVDLTLLELLTLEQIAALKEGRIDVGFGRIEIEDPAIARVLLRNERLIVAVPLGWDSGLRGPLRLRDLADSPLIVYPKGARPNNADRILALFRDHGVRPPVIHEVRELQTALGLVAAGVGVCVVPASVERLRRDGVAYRPLDEEKALIPVIMSYRKDDPSPEIGLILDCVHEDYEREGIVFGV</sequence>
<dbReference type="GO" id="GO:0003677">
    <property type="term" value="F:DNA binding"/>
    <property type="evidence" value="ECO:0007669"/>
    <property type="project" value="UniProtKB-KW"/>
</dbReference>
<dbReference type="Pfam" id="PF03466">
    <property type="entry name" value="LysR_substrate"/>
    <property type="match status" value="1"/>
</dbReference>
<comment type="similarity">
    <text evidence="1">Belongs to the LysR transcriptional regulatory family.</text>
</comment>
<evidence type="ECO:0000256" key="2">
    <source>
        <dbReference type="ARBA" id="ARBA00023015"/>
    </source>
</evidence>
<reference evidence="6 7" key="1">
    <citation type="submission" date="2009-01" db="EMBL/GenBank/DDBJ databases">
        <title>Complete sequence of chromosome of Methylobacterium nodulans ORS 2060.</title>
        <authorList>
            <consortium name="US DOE Joint Genome Institute"/>
            <person name="Lucas S."/>
            <person name="Copeland A."/>
            <person name="Lapidus A."/>
            <person name="Glavina del Rio T."/>
            <person name="Dalin E."/>
            <person name="Tice H."/>
            <person name="Bruce D."/>
            <person name="Goodwin L."/>
            <person name="Pitluck S."/>
            <person name="Sims D."/>
            <person name="Brettin T."/>
            <person name="Detter J.C."/>
            <person name="Han C."/>
            <person name="Larimer F."/>
            <person name="Land M."/>
            <person name="Hauser L."/>
            <person name="Kyrpides N."/>
            <person name="Ivanova N."/>
            <person name="Marx C.J."/>
            <person name="Richardson P."/>
        </authorList>
    </citation>
    <scope>NUCLEOTIDE SEQUENCE [LARGE SCALE GENOMIC DNA]</scope>
    <source>
        <strain evidence="7">LMG 21967 / CNCM I-2342 / ORS 2060</strain>
    </source>
</reference>
<evidence type="ECO:0000313" key="7">
    <source>
        <dbReference type="Proteomes" id="UP000008207"/>
    </source>
</evidence>
<evidence type="ECO:0000313" key="6">
    <source>
        <dbReference type="EMBL" id="ACL57342.1"/>
    </source>
</evidence>
<dbReference type="FunFam" id="1.10.10.10:FF:000001">
    <property type="entry name" value="LysR family transcriptional regulator"/>
    <property type="match status" value="1"/>
</dbReference>
<dbReference type="Gene3D" id="1.10.10.10">
    <property type="entry name" value="Winged helix-like DNA-binding domain superfamily/Winged helix DNA-binding domain"/>
    <property type="match status" value="1"/>
</dbReference>
<dbReference type="EMBL" id="CP001349">
    <property type="protein sequence ID" value="ACL57342.1"/>
    <property type="molecule type" value="Genomic_DNA"/>
</dbReference>
<evidence type="ECO:0000259" key="5">
    <source>
        <dbReference type="PROSITE" id="PS50931"/>
    </source>
</evidence>
<dbReference type="PANTHER" id="PTHR30346">
    <property type="entry name" value="TRANSCRIPTIONAL DUAL REGULATOR HCAR-RELATED"/>
    <property type="match status" value="1"/>
</dbReference>
<evidence type="ECO:0000256" key="1">
    <source>
        <dbReference type="ARBA" id="ARBA00009437"/>
    </source>
</evidence>
<dbReference type="PRINTS" id="PR00039">
    <property type="entry name" value="HTHLYSR"/>
</dbReference>
<dbReference type="Pfam" id="PF00126">
    <property type="entry name" value="HTH_1"/>
    <property type="match status" value="1"/>
</dbReference>
<dbReference type="GO" id="GO:0003700">
    <property type="term" value="F:DNA-binding transcription factor activity"/>
    <property type="evidence" value="ECO:0007669"/>
    <property type="project" value="InterPro"/>
</dbReference>